<feature type="compositionally biased region" description="Basic and acidic residues" evidence="2">
    <location>
        <begin position="45"/>
        <end position="54"/>
    </location>
</feature>
<dbReference type="GO" id="GO:0097255">
    <property type="term" value="C:R2TP complex"/>
    <property type="evidence" value="ECO:0007669"/>
    <property type="project" value="TreeGrafter"/>
</dbReference>
<dbReference type="AlphaFoldDB" id="A0A9X9Q1G3"/>
<sequence>MATKCIEDNSNLLSHSSNISKFRIKGNIQRMKQNLTRIQTNPTKSKGENERRTDPQAGQKQYCEPSRSLSSNFIAKRPRFKQNQVSDGRHFQYRGPVEMKGPAYELKIVAGWNEKPLESEIEVKSPGSNSACPCDLSVSEDDLLIEVSEEYRLHLNLPESVHTEMTTATFIKENATLIIPVLLVEVKSIVCFGFSVLTACELQDLREG</sequence>
<organism evidence="4 5">
    <name type="scientific">Gulo gulo</name>
    <name type="common">Wolverine</name>
    <name type="synonym">Gluton</name>
    <dbReference type="NCBI Taxonomy" id="48420"/>
    <lineage>
        <taxon>Eukaryota</taxon>
        <taxon>Metazoa</taxon>
        <taxon>Chordata</taxon>
        <taxon>Craniata</taxon>
        <taxon>Vertebrata</taxon>
        <taxon>Euteleostomi</taxon>
        <taxon>Mammalia</taxon>
        <taxon>Eutheria</taxon>
        <taxon>Laurasiatheria</taxon>
        <taxon>Carnivora</taxon>
        <taxon>Caniformia</taxon>
        <taxon>Musteloidea</taxon>
        <taxon>Mustelidae</taxon>
        <taxon>Guloninae</taxon>
        <taxon>Gulo</taxon>
    </lineage>
</organism>
<evidence type="ECO:0000256" key="2">
    <source>
        <dbReference type="SAM" id="MobiDB-lite"/>
    </source>
</evidence>
<dbReference type="GO" id="GO:0005737">
    <property type="term" value="C:cytoplasm"/>
    <property type="evidence" value="ECO:0007669"/>
    <property type="project" value="TreeGrafter"/>
</dbReference>
<reference evidence="4 5" key="1">
    <citation type="submission" date="2018-10" db="EMBL/GenBank/DDBJ databases">
        <authorList>
            <person name="Ekblom R."/>
            <person name="Jareborg N."/>
        </authorList>
    </citation>
    <scope>NUCLEOTIDE SEQUENCE [LARGE SCALE GENOMIC DNA]</scope>
    <source>
        <tissue evidence="4">Muscle</tissue>
    </source>
</reference>
<comment type="caution">
    <text evidence="4">The sequence shown here is derived from an EMBL/GenBank/DDBJ whole genome shotgun (WGS) entry which is preliminary data.</text>
</comment>
<feature type="region of interest" description="Disordered" evidence="2">
    <location>
        <begin position="37"/>
        <end position="68"/>
    </location>
</feature>
<dbReference type="Pfam" id="PF18201">
    <property type="entry name" value="PIH1_CS"/>
    <property type="match status" value="1"/>
</dbReference>
<dbReference type="EMBL" id="CYRY02018914">
    <property type="protein sequence ID" value="VCW96664.1"/>
    <property type="molecule type" value="Genomic_DNA"/>
</dbReference>
<dbReference type="PANTHER" id="PTHR22997:SF6">
    <property type="entry name" value="PIH1 DOMAIN-CONTAINING PROTEIN 2"/>
    <property type="match status" value="1"/>
</dbReference>
<dbReference type="GO" id="GO:0006364">
    <property type="term" value="P:rRNA processing"/>
    <property type="evidence" value="ECO:0007669"/>
    <property type="project" value="TreeGrafter"/>
</dbReference>
<evidence type="ECO:0000313" key="5">
    <source>
        <dbReference type="Proteomes" id="UP000269945"/>
    </source>
</evidence>
<proteinExistence type="inferred from homology"/>
<evidence type="ECO:0000259" key="3">
    <source>
        <dbReference type="Pfam" id="PF18201"/>
    </source>
</evidence>
<dbReference type="PANTHER" id="PTHR22997">
    <property type="entry name" value="PIH1 DOMAIN-CONTAINING PROTEIN 1"/>
    <property type="match status" value="1"/>
</dbReference>
<dbReference type="Proteomes" id="UP000269945">
    <property type="component" value="Unassembled WGS sequence"/>
</dbReference>
<gene>
    <name evidence="4" type="ORF">BN2614_LOCUS1</name>
</gene>
<dbReference type="InterPro" id="IPR050734">
    <property type="entry name" value="PIH1/Kintoun_subfamily"/>
</dbReference>
<evidence type="ECO:0000256" key="1">
    <source>
        <dbReference type="ARBA" id="ARBA00008511"/>
    </source>
</evidence>
<protein>
    <recommendedName>
        <fullName evidence="3">PIH1D1/2/3 CS-like domain-containing protein</fullName>
    </recommendedName>
</protein>
<accession>A0A9X9Q1G3</accession>
<dbReference type="GO" id="GO:0000492">
    <property type="term" value="P:box C/D snoRNP assembly"/>
    <property type="evidence" value="ECO:0007669"/>
    <property type="project" value="TreeGrafter"/>
</dbReference>
<comment type="similarity">
    <text evidence="1">Belongs to the PIH1 family.</text>
</comment>
<dbReference type="InterPro" id="IPR041442">
    <property type="entry name" value="PIH1D1/2/3_CS-like"/>
</dbReference>
<keyword evidence="5" id="KW-1185">Reference proteome</keyword>
<feature type="domain" description="PIH1D1/2/3 CS-like" evidence="3">
    <location>
        <begin position="113"/>
        <end position="181"/>
    </location>
</feature>
<evidence type="ECO:0000313" key="4">
    <source>
        <dbReference type="EMBL" id="VCW96664.1"/>
    </source>
</evidence>
<name>A0A9X9Q1G3_GULGU</name>
<dbReference type="GO" id="GO:1990904">
    <property type="term" value="C:ribonucleoprotein complex"/>
    <property type="evidence" value="ECO:0007669"/>
    <property type="project" value="TreeGrafter"/>
</dbReference>